<reference evidence="2 3" key="1">
    <citation type="journal article" date="2017" name="Genome Announc.">
        <title>Genome sequence of the saprophytic ascomycete Epicoccum nigrum ICMP 19927 strain isolated from New Zealand.</title>
        <authorList>
            <person name="Fokin M."/>
            <person name="Fleetwood D."/>
            <person name="Weir B.S."/>
            <person name="Villas-Boas S.G."/>
        </authorList>
    </citation>
    <scope>NUCLEOTIDE SEQUENCE [LARGE SCALE GENOMIC DNA]</scope>
    <source>
        <strain evidence="2 3">ICMP 19927</strain>
    </source>
</reference>
<name>A0A1Y2LUA8_EPING</name>
<feature type="region of interest" description="Disordered" evidence="1">
    <location>
        <begin position="1"/>
        <end position="42"/>
    </location>
</feature>
<protein>
    <submittedName>
        <fullName evidence="2">Uncharacterized protein</fullName>
    </submittedName>
</protein>
<sequence>MPADLTRKEAQAQQVQQQTAAQGTRDVETQEHHAKASASGGLNLNLFGALSGALSSKSKKTTHTSADGSSTSVEDRHDQAAANGVAGGNASAHAAASAEQGGKKTRSSEAAQCASSQAKAASAAKRVDHLGIES</sequence>
<dbReference type="Proteomes" id="UP000193240">
    <property type="component" value="Unassembled WGS sequence"/>
</dbReference>
<dbReference type="AlphaFoldDB" id="A0A1Y2LUA8"/>
<feature type="compositionally biased region" description="Low complexity" evidence="1">
    <location>
        <begin position="11"/>
        <end position="22"/>
    </location>
</feature>
<dbReference type="EMBL" id="KZ107849">
    <property type="protein sequence ID" value="OSS47169.1"/>
    <property type="molecule type" value="Genomic_DNA"/>
</dbReference>
<feature type="compositionally biased region" description="Basic and acidic residues" evidence="1">
    <location>
        <begin position="125"/>
        <end position="134"/>
    </location>
</feature>
<keyword evidence="3" id="KW-1185">Reference proteome</keyword>
<organism evidence="2 3">
    <name type="scientific">Epicoccum nigrum</name>
    <name type="common">Soil fungus</name>
    <name type="synonym">Epicoccum purpurascens</name>
    <dbReference type="NCBI Taxonomy" id="105696"/>
    <lineage>
        <taxon>Eukaryota</taxon>
        <taxon>Fungi</taxon>
        <taxon>Dikarya</taxon>
        <taxon>Ascomycota</taxon>
        <taxon>Pezizomycotina</taxon>
        <taxon>Dothideomycetes</taxon>
        <taxon>Pleosporomycetidae</taxon>
        <taxon>Pleosporales</taxon>
        <taxon>Pleosporineae</taxon>
        <taxon>Didymellaceae</taxon>
        <taxon>Epicoccum</taxon>
    </lineage>
</organism>
<feature type="compositionally biased region" description="Basic and acidic residues" evidence="1">
    <location>
        <begin position="1"/>
        <end position="10"/>
    </location>
</feature>
<feature type="compositionally biased region" description="Basic and acidic residues" evidence="1">
    <location>
        <begin position="25"/>
        <end position="34"/>
    </location>
</feature>
<feature type="compositionally biased region" description="Low complexity" evidence="1">
    <location>
        <begin position="80"/>
        <end position="100"/>
    </location>
</feature>
<gene>
    <name evidence="2" type="ORF">B5807_10013</name>
</gene>
<accession>A0A1Y2LUA8</accession>
<evidence type="ECO:0000256" key="1">
    <source>
        <dbReference type="SAM" id="MobiDB-lite"/>
    </source>
</evidence>
<feature type="compositionally biased region" description="Low complexity" evidence="1">
    <location>
        <begin position="108"/>
        <end position="124"/>
    </location>
</feature>
<evidence type="ECO:0000313" key="3">
    <source>
        <dbReference type="Proteomes" id="UP000193240"/>
    </source>
</evidence>
<evidence type="ECO:0000313" key="2">
    <source>
        <dbReference type="EMBL" id="OSS47169.1"/>
    </source>
</evidence>
<dbReference type="InParanoid" id="A0A1Y2LUA8"/>
<feature type="region of interest" description="Disordered" evidence="1">
    <location>
        <begin position="54"/>
        <end position="134"/>
    </location>
</feature>
<proteinExistence type="predicted"/>
<dbReference type="OMA" id="VTHEESH"/>